<reference evidence="1" key="1">
    <citation type="submission" date="2021-01" db="EMBL/GenBank/DDBJ databases">
        <authorList>
            <consortium name="Genoscope - CEA"/>
            <person name="William W."/>
        </authorList>
    </citation>
    <scope>NUCLEOTIDE SEQUENCE</scope>
</reference>
<proteinExistence type="predicted"/>
<gene>
    <name evidence="1" type="ORF">PSON_ATCC_30995.1.T0660104</name>
</gene>
<dbReference type="Proteomes" id="UP000692954">
    <property type="component" value="Unassembled WGS sequence"/>
</dbReference>
<comment type="caution">
    <text evidence="1">The sequence shown here is derived from an EMBL/GenBank/DDBJ whole genome shotgun (WGS) entry which is preliminary data.</text>
</comment>
<dbReference type="AlphaFoldDB" id="A0A8S1NVN3"/>
<sequence>MIFNKKYDTAQEQIHKILYQENLFSQCSKEYIKLLHYQSILQINDRNYQDAEINIQNAMLQSKLINEKAYHNYLTLYYLLISFTNVNEIHWKIKKFKKHNFLSDLSPIQQAKIMNSLAIGNLFSVSSSLIDSVQLLKQAAELQPSLSSTNYYNIAAIYYLFGQSSDKNDIIIENLIQSYKSLKQQSQDVNNLEDLWISYNLIESNEFTQKDIKILLLLAQQLFLNKQTKLGLQFLNLSNKIITANSAFQIYKPEMNFIYAAYFLDQKQVENCTDICRTILQTNVHPIQDQIKLNSLRLANKSTTIITKPIVTSQTQNKKSYRGIKLKSEFQNIEAQEIELQKQFNLQKSSSYYYQFNSDFKELFNIKYIELDIKNKIAKMLQ</sequence>
<accession>A0A8S1NVN3</accession>
<evidence type="ECO:0000313" key="1">
    <source>
        <dbReference type="EMBL" id="CAD8096322.1"/>
    </source>
</evidence>
<protein>
    <submittedName>
        <fullName evidence="1">Uncharacterized protein</fullName>
    </submittedName>
</protein>
<name>A0A8S1NVN3_9CILI</name>
<keyword evidence="2" id="KW-1185">Reference proteome</keyword>
<dbReference type="OrthoDB" id="302659at2759"/>
<evidence type="ECO:0000313" key="2">
    <source>
        <dbReference type="Proteomes" id="UP000692954"/>
    </source>
</evidence>
<dbReference type="EMBL" id="CAJJDN010000066">
    <property type="protein sequence ID" value="CAD8096322.1"/>
    <property type="molecule type" value="Genomic_DNA"/>
</dbReference>
<organism evidence="1 2">
    <name type="scientific">Paramecium sonneborni</name>
    <dbReference type="NCBI Taxonomy" id="65129"/>
    <lineage>
        <taxon>Eukaryota</taxon>
        <taxon>Sar</taxon>
        <taxon>Alveolata</taxon>
        <taxon>Ciliophora</taxon>
        <taxon>Intramacronucleata</taxon>
        <taxon>Oligohymenophorea</taxon>
        <taxon>Peniculida</taxon>
        <taxon>Parameciidae</taxon>
        <taxon>Paramecium</taxon>
    </lineage>
</organism>